<reference evidence="2" key="3">
    <citation type="journal article" date="2017" name="Nature">
        <title>Genome sequence of the progenitor of the wheat D genome Aegilops tauschii.</title>
        <authorList>
            <person name="Luo M.C."/>
            <person name="Gu Y.Q."/>
            <person name="Puiu D."/>
            <person name="Wang H."/>
            <person name="Twardziok S.O."/>
            <person name="Deal K.R."/>
            <person name="Huo N."/>
            <person name="Zhu T."/>
            <person name="Wang L."/>
            <person name="Wang Y."/>
            <person name="McGuire P.E."/>
            <person name="Liu S."/>
            <person name="Long H."/>
            <person name="Ramasamy R.K."/>
            <person name="Rodriguez J.C."/>
            <person name="Van S.L."/>
            <person name="Yuan L."/>
            <person name="Wang Z."/>
            <person name="Xia Z."/>
            <person name="Xiao L."/>
            <person name="Anderson O.D."/>
            <person name="Ouyang S."/>
            <person name="Liang Y."/>
            <person name="Zimin A.V."/>
            <person name="Pertea G."/>
            <person name="Qi P."/>
            <person name="Bennetzen J.L."/>
            <person name="Dai X."/>
            <person name="Dawson M.W."/>
            <person name="Muller H.G."/>
            <person name="Kugler K."/>
            <person name="Rivarola-Duarte L."/>
            <person name="Spannagl M."/>
            <person name="Mayer K.F.X."/>
            <person name="Lu F.H."/>
            <person name="Bevan M.W."/>
            <person name="Leroy P."/>
            <person name="Li P."/>
            <person name="You F.M."/>
            <person name="Sun Q."/>
            <person name="Liu Z."/>
            <person name="Lyons E."/>
            <person name="Wicker T."/>
            <person name="Salzberg S.L."/>
            <person name="Devos K.M."/>
            <person name="Dvorak J."/>
        </authorList>
    </citation>
    <scope>NUCLEOTIDE SEQUENCE [LARGE SCALE GENOMIC DNA]</scope>
    <source>
        <strain evidence="2">cv. AL8/78</strain>
    </source>
</reference>
<feature type="compositionally biased region" description="Gly residues" evidence="1">
    <location>
        <begin position="203"/>
        <end position="212"/>
    </location>
</feature>
<dbReference type="EnsemblPlants" id="AET2Gv20365000.1">
    <property type="protein sequence ID" value="AET2Gv20365000.1"/>
    <property type="gene ID" value="AET2Gv20365000"/>
</dbReference>
<feature type="region of interest" description="Disordered" evidence="1">
    <location>
        <begin position="1"/>
        <end position="212"/>
    </location>
</feature>
<organism evidence="2 3">
    <name type="scientific">Aegilops tauschii subsp. strangulata</name>
    <name type="common">Goatgrass</name>
    <dbReference type="NCBI Taxonomy" id="200361"/>
    <lineage>
        <taxon>Eukaryota</taxon>
        <taxon>Viridiplantae</taxon>
        <taxon>Streptophyta</taxon>
        <taxon>Embryophyta</taxon>
        <taxon>Tracheophyta</taxon>
        <taxon>Spermatophyta</taxon>
        <taxon>Magnoliopsida</taxon>
        <taxon>Liliopsida</taxon>
        <taxon>Poales</taxon>
        <taxon>Poaceae</taxon>
        <taxon>BOP clade</taxon>
        <taxon>Pooideae</taxon>
        <taxon>Triticodae</taxon>
        <taxon>Triticeae</taxon>
        <taxon>Triticinae</taxon>
        <taxon>Aegilops</taxon>
    </lineage>
</organism>
<dbReference type="AlphaFoldDB" id="A0A453B517"/>
<proteinExistence type="predicted"/>
<reference evidence="3" key="2">
    <citation type="journal article" date="2017" name="Nat. Plants">
        <title>The Aegilops tauschii genome reveals multiple impacts of transposons.</title>
        <authorList>
            <person name="Zhao G."/>
            <person name="Zou C."/>
            <person name="Li K."/>
            <person name="Wang K."/>
            <person name="Li T."/>
            <person name="Gao L."/>
            <person name="Zhang X."/>
            <person name="Wang H."/>
            <person name="Yang Z."/>
            <person name="Liu X."/>
            <person name="Jiang W."/>
            <person name="Mao L."/>
            <person name="Kong X."/>
            <person name="Jiao Y."/>
            <person name="Jia J."/>
        </authorList>
    </citation>
    <scope>NUCLEOTIDE SEQUENCE [LARGE SCALE GENOMIC DNA]</scope>
    <source>
        <strain evidence="3">cv. AL8/78</strain>
    </source>
</reference>
<feature type="compositionally biased region" description="Basic residues" evidence="1">
    <location>
        <begin position="108"/>
        <end position="120"/>
    </location>
</feature>
<feature type="compositionally biased region" description="Polar residues" evidence="1">
    <location>
        <begin position="142"/>
        <end position="159"/>
    </location>
</feature>
<name>A0A453B517_AEGTS</name>
<evidence type="ECO:0000313" key="3">
    <source>
        <dbReference type="Proteomes" id="UP000015105"/>
    </source>
</evidence>
<protein>
    <submittedName>
        <fullName evidence="2">Uncharacterized protein</fullName>
    </submittedName>
</protein>
<reference evidence="3" key="1">
    <citation type="journal article" date="2014" name="Science">
        <title>Ancient hybridizations among the ancestral genomes of bread wheat.</title>
        <authorList>
            <consortium name="International Wheat Genome Sequencing Consortium,"/>
            <person name="Marcussen T."/>
            <person name="Sandve S.R."/>
            <person name="Heier L."/>
            <person name="Spannagl M."/>
            <person name="Pfeifer M."/>
            <person name="Jakobsen K.S."/>
            <person name="Wulff B.B."/>
            <person name="Steuernagel B."/>
            <person name="Mayer K.F."/>
            <person name="Olsen O.A."/>
        </authorList>
    </citation>
    <scope>NUCLEOTIDE SEQUENCE [LARGE SCALE GENOMIC DNA]</scope>
    <source>
        <strain evidence="3">cv. AL8/78</strain>
    </source>
</reference>
<accession>A0A453B517</accession>
<evidence type="ECO:0000313" key="2">
    <source>
        <dbReference type="EnsemblPlants" id="AET2Gv20365000.1"/>
    </source>
</evidence>
<keyword evidence="3" id="KW-1185">Reference proteome</keyword>
<feature type="compositionally biased region" description="Basic residues" evidence="1">
    <location>
        <begin position="47"/>
        <end position="59"/>
    </location>
</feature>
<reference evidence="2" key="5">
    <citation type="journal article" date="2021" name="G3 (Bethesda)">
        <title>Aegilops tauschii genome assembly Aet v5.0 features greater sequence contiguity and improved annotation.</title>
        <authorList>
            <person name="Wang L."/>
            <person name="Zhu T."/>
            <person name="Rodriguez J.C."/>
            <person name="Deal K.R."/>
            <person name="Dubcovsky J."/>
            <person name="McGuire P.E."/>
            <person name="Lux T."/>
            <person name="Spannagl M."/>
            <person name="Mayer K.F.X."/>
            <person name="Baldrich P."/>
            <person name="Meyers B.C."/>
            <person name="Huo N."/>
            <person name="Gu Y.Q."/>
            <person name="Zhou H."/>
            <person name="Devos K.M."/>
            <person name="Bennetzen J.L."/>
            <person name="Unver T."/>
            <person name="Budak H."/>
            <person name="Gulick P.J."/>
            <person name="Galiba G."/>
            <person name="Kalapos B."/>
            <person name="Nelson D.R."/>
            <person name="Li P."/>
            <person name="You F.M."/>
            <person name="Luo M.C."/>
            <person name="Dvorak J."/>
        </authorList>
    </citation>
    <scope>NUCLEOTIDE SEQUENCE [LARGE SCALE GENOMIC DNA]</scope>
    <source>
        <strain evidence="2">cv. AL8/78</strain>
    </source>
</reference>
<reference evidence="2" key="4">
    <citation type="submission" date="2019-03" db="UniProtKB">
        <authorList>
            <consortium name="EnsemblPlants"/>
        </authorList>
    </citation>
    <scope>IDENTIFICATION</scope>
</reference>
<sequence>MQEDRTGPPITQMGPKGLDLGQRRCFGPAHWPAYNPDGPKGPDLGRGRRVGPAHRRPHYRTGPPITQMGPKGPDLGRGRRVGTAHRRPLPNRPAYNPDGPKGPDLGRGRRVGPAHRRPLPKRPAYNPDGAQGPKSGPGATRRTGSPAATTSPPRGSTTADKPPGDRWTACRPSSTAIQTHPPVGGQDTWGREIPAPPTPPGRRQGGAGEDGR</sequence>
<dbReference type="Proteomes" id="UP000015105">
    <property type="component" value="Chromosome 2D"/>
</dbReference>
<dbReference type="Gramene" id="AET2Gv20365000.1">
    <property type="protein sequence ID" value="AET2Gv20365000.1"/>
    <property type="gene ID" value="AET2Gv20365000"/>
</dbReference>
<feature type="compositionally biased region" description="Basic residues" evidence="1">
    <location>
        <begin position="78"/>
        <end position="89"/>
    </location>
</feature>
<evidence type="ECO:0000256" key="1">
    <source>
        <dbReference type="SAM" id="MobiDB-lite"/>
    </source>
</evidence>